<feature type="transmembrane region" description="Helical" evidence="8">
    <location>
        <begin position="339"/>
        <end position="358"/>
    </location>
</feature>
<accession>A0ABW7TM07</accession>
<evidence type="ECO:0000313" key="10">
    <source>
        <dbReference type="EMBL" id="MFI1460355.1"/>
    </source>
</evidence>
<dbReference type="InterPro" id="IPR020846">
    <property type="entry name" value="MFS_dom"/>
</dbReference>
<evidence type="ECO:0000256" key="2">
    <source>
        <dbReference type="ARBA" id="ARBA00022448"/>
    </source>
</evidence>
<evidence type="ECO:0000256" key="6">
    <source>
        <dbReference type="ARBA" id="ARBA00023136"/>
    </source>
</evidence>
<protein>
    <submittedName>
        <fullName evidence="10">MFS transporter</fullName>
    </submittedName>
</protein>
<dbReference type="Proteomes" id="UP001611263">
    <property type="component" value="Unassembled WGS sequence"/>
</dbReference>
<feature type="transmembrane region" description="Helical" evidence="8">
    <location>
        <begin position="94"/>
        <end position="112"/>
    </location>
</feature>
<dbReference type="EMBL" id="JBIRUQ010000001">
    <property type="protein sequence ID" value="MFI1460355.1"/>
    <property type="molecule type" value="Genomic_DNA"/>
</dbReference>
<dbReference type="Pfam" id="PF07690">
    <property type="entry name" value="MFS_1"/>
    <property type="match status" value="1"/>
</dbReference>
<keyword evidence="4 8" id="KW-0812">Transmembrane</keyword>
<dbReference type="GeneID" id="93509098"/>
<dbReference type="RefSeq" id="WP_051158395.1">
    <property type="nucleotide sequence ID" value="NZ_JBIRUQ010000001.1"/>
</dbReference>
<proteinExistence type="predicted"/>
<gene>
    <name evidence="10" type="ORF">ACH4WX_06480</name>
</gene>
<name>A0ABW7TM07_9NOCA</name>
<evidence type="ECO:0000256" key="1">
    <source>
        <dbReference type="ARBA" id="ARBA00004651"/>
    </source>
</evidence>
<feature type="transmembrane region" description="Helical" evidence="8">
    <location>
        <begin position="314"/>
        <end position="333"/>
    </location>
</feature>
<feature type="transmembrane region" description="Helical" evidence="8">
    <location>
        <begin position="378"/>
        <end position="398"/>
    </location>
</feature>
<evidence type="ECO:0000259" key="9">
    <source>
        <dbReference type="PROSITE" id="PS50850"/>
    </source>
</evidence>
<evidence type="ECO:0000256" key="4">
    <source>
        <dbReference type="ARBA" id="ARBA00022692"/>
    </source>
</evidence>
<keyword evidence="11" id="KW-1185">Reference proteome</keyword>
<keyword evidence="2" id="KW-0813">Transport</keyword>
<keyword evidence="5 8" id="KW-1133">Transmembrane helix</keyword>
<dbReference type="PROSITE" id="PS50850">
    <property type="entry name" value="MFS"/>
    <property type="match status" value="1"/>
</dbReference>
<evidence type="ECO:0000256" key="5">
    <source>
        <dbReference type="ARBA" id="ARBA00022989"/>
    </source>
</evidence>
<comment type="caution">
    <text evidence="10">The sequence shown here is derived from an EMBL/GenBank/DDBJ whole genome shotgun (WGS) entry which is preliminary data.</text>
</comment>
<reference evidence="10 11" key="1">
    <citation type="submission" date="2024-10" db="EMBL/GenBank/DDBJ databases">
        <title>The Natural Products Discovery Center: Release of the First 8490 Sequenced Strains for Exploring Actinobacteria Biosynthetic Diversity.</title>
        <authorList>
            <person name="Kalkreuter E."/>
            <person name="Kautsar S.A."/>
            <person name="Yang D."/>
            <person name="Bader C.D."/>
            <person name="Teijaro C.N."/>
            <person name="Fluegel L."/>
            <person name="Davis C.M."/>
            <person name="Simpson J.R."/>
            <person name="Lauterbach L."/>
            <person name="Steele A.D."/>
            <person name="Gui C."/>
            <person name="Meng S."/>
            <person name="Li G."/>
            <person name="Viehrig K."/>
            <person name="Ye F."/>
            <person name="Su P."/>
            <person name="Kiefer A.F."/>
            <person name="Nichols A."/>
            <person name="Cepeda A.J."/>
            <person name="Yan W."/>
            <person name="Fan B."/>
            <person name="Jiang Y."/>
            <person name="Adhikari A."/>
            <person name="Zheng C.-J."/>
            <person name="Schuster L."/>
            <person name="Cowan T.M."/>
            <person name="Smanski M.J."/>
            <person name="Chevrette M.G."/>
            <person name="De Carvalho L.P.S."/>
            <person name="Shen B."/>
        </authorList>
    </citation>
    <scope>NUCLEOTIDE SEQUENCE [LARGE SCALE GENOMIC DNA]</scope>
    <source>
        <strain evidence="10 11">NPDC020568</strain>
    </source>
</reference>
<feature type="domain" description="Major facilitator superfamily (MFS) profile" evidence="9">
    <location>
        <begin position="21"/>
        <end position="434"/>
    </location>
</feature>
<feature type="transmembrane region" description="Helical" evidence="8">
    <location>
        <begin position="248"/>
        <end position="271"/>
    </location>
</feature>
<feature type="transmembrane region" description="Helical" evidence="8">
    <location>
        <begin position="194"/>
        <end position="213"/>
    </location>
</feature>
<evidence type="ECO:0000256" key="7">
    <source>
        <dbReference type="SAM" id="MobiDB-lite"/>
    </source>
</evidence>
<feature type="transmembrane region" description="Helical" evidence="8">
    <location>
        <begin position="159"/>
        <end position="182"/>
    </location>
</feature>
<comment type="subcellular location">
    <subcellularLocation>
        <location evidence="1">Cell membrane</location>
        <topology evidence="1">Multi-pass membrane protein</topology>
    </subcellularLocation>
</comment>
<dbReference type="InterPro" id="IPR036259">
    <property type="entry name" value="MFS_trans_sf"/>
</dbReference>
<dbReference type="PANTHER" id="PTHR43045:SF1">
    <property type="entry name" value="SHIKIMATE TRANSPORTER"/>
    <property type="match status" value="1"/>
</dbReference>
<sequence length="463" mass="48314">MTDHTTRYRGATPGAAARGRVARATLAGTTLEWYDFFLYGTAAALIFNKQFFPDLSPTAGTLAAFSTFAVGFIARPLGGLVFGHFGDRIGRKATLVVSLVMMGVGSTLIGLVPNYDAIGVWAPVLLVVLRVVQGIGLGGEGAGATLMSMEHAPAGKKNLYAGFPQMGTPAGLVLANGIFLLVGNVLPDSAFQAWGWRIPFLLSFVLVAIGLAIRLRITESPSFTGVVQNHAVAKLPIREALDVGFVRLALTLAAVVANSAVAYVFMVFALSYGTQELGYDKQFLILGVMAAAALWFASIPVWTMVADKYGRRTMFIGGSAAILIWCVAFFPMLDTANTAVSAIAFVGMGLIIPITHCVQGSIIADTFPARVRYSGSSLILQSGAILGGGLAPMIATALLDATDSSAGVTWYLAVMCAISLCGAIALFRVVPDSSRGLQHDESPTPGDAEPAAALGEASAAARL</sequence>
<evidence type="ECO:0000313" key="11">
    <source>
        <dbReference type="Proteomes" id="UP001611263"/>
    </source>
</evidence>
<evidence type="ECO:0000256" key="3">
    <source>
        <dbReference type="ARBA" id="ARBA00022475"/>
    </source>
</evidence>
<keyword evidence="3" id="KW-1003">Cell membrane</keyword>
<feature type="transmembrane region" description="Helical" evidence="8">
    <location>
        <begin position="283"/>
        <end position="302"/>
    </location>
</feature>
<dbReference type="InterPro" id="IPR011701">
    <property type="entry name" value="MFS"/>
</dbReference>
<dbReference type="SUPFAM" id="SSF103473">
    <property type="entry name" value="MFS general substrate transporter"/>
    <property type="match status" value="1"/>
</dbReference>
<feature type="transmembrane region" description="Helical" evidence="8">
    <location>
        <begin position="62"/>
        <end position="82"/>
    </location>
</feature>
<organism evidence="10 11">
    <name type="scientific">Nocardia carnea</name>
    <dbReference type="NCBI Taxonomy" id="37328"/>
    <lineage>
        <taxon>Bacteria</taxon>
        <taxon>Bacillati</taxon>
        <taxon>Actinomycetota</taxon>
        <taxon>Actinomycetes</taxon>
        <taxon>Mycobacteriales</taxon>
        <taxon>Nocardiaceae</taxon>
        <taxon>Nocardia</taxon>
    </lineage>
</organism>
<evidence type="ECO:0000256" key="8">
    <source>
        <dbReference type="SAM" id="Phobius"/>
    </source>
</evidence>
<feature type="transmembrane region" description="Helical" evidence="8">
    <location>
        <begin position="118"/>
        <end position="138"/>
    </location>
</feature>
<feature type="compositionally biased region" description="Low complexity" evidence="7">
    <location>
        <begin position="448"/>
        <end position="463"/>
    </location>
</feature>
<dbReference type="CDD" id="cd17369">
    <property type="entry name" value="MFS_ShiA_like"/>
    <property type="match status" value="1"/>
</dbReference>
<feature type="transmembrane region" description="Helical" evidence="8">
    <location>
        <begin position="410"/>
        <end position="430"/>
    </location>
</feature>
<feature type="region of interest" description="Disordered" evidence="7">
    <location>
        <begin position="436"/>
        <end position="463"/>
    </location>
</feature>
<keyword evidence="6 8" id="KW-0472">Membrane</keyword>
<dbReference type="PANTHER" id="PTHR43045">
    <property type="entry name" value="SHIKIMATE TRANSPORTER"/>
    <property type="match status" value="1"/>
</dbReference>
<dbReference type="Gene3D" id="1.20.1250.20">
    <property type="entry name" value="MFS general substrate transporter like domains"/>
    <property type="match status" value="2"/>
</dbReference>